<feature type="region of interest" description="Disordered" evidence="1">
    <location>
        <begin position="751"/>
        <end position="786"/>
    </location>
</feature>
<name>A0AAW1QSF8_9CHLO</name>
<dbReference type="InterPro" id="IPR054517">
    <property type="entry name" value="SPEF2_D5"/>
</dbReference>
<evidence type="ECO:0000259" key="3">
    <source>
        <dbReference type="Pfam" id="PF22946"/>
    </source>
</evidence>
<dbReference type="Gene3D" id="1.10.418.10">
    <property type="entry name" value="Calponin-like domain"/>
    <property type="match status" value="1"/>
</dbReference>
<dbReference type="InterPro" id="IPR036872">
    <property type="entry name" value="CH_dom_sf"/>
</dbReference>
<dbReference type="InterPro" id="IPR033690">
    <property type="entry name" value="Adenylat_kinase_CS"/>
</dbReference>
<evidence type="ECO:0000313" key="4">
    <source>
        <dbReference type="EMBL" id="KAK9824418.1"/>
    </source>
</evidence>
<dbReference type="InterPro" id="IPR010441">
    <property type="entry name" value="CH_2"/>
</dbReference>
<dbReference type="EMBL" id="JALJOR010000002">
    <property type="protein sequence ID" value="KAK9824418.1"/>
    <property type="molecule type" value="Genomic_DNA"/>
</dbReference>
<dbReference type="SUPFAM" id="SSF52540">
    <property type="entry name" value="P-loop containing nucleoside triphosphate hydrolases"/>
    <property type="match status" value="1"/>
</dbReference>
<feature type="domain" description="CPC1/SPEF2" evidence="3">
    <location>
        <begin position="380"/>
        <end position="514"/>
    </location>
</feature>
<feature type="domain" description="CH-like" evidence="2">
    <location>
        <begin position="5"/>
        <end position="99"/>
    </location>
</feature>
<feature type="region of interest" description="Disordered" evidence="1">
    <location>
        <begin position="1403"/>
        <end position="1439"/>
    </location>
</feature>
<gene>
    <name evidence="4" type="ORF">WJX72_010134</name>
</gene>
<feature type="compositionally biased region" description="Pro residues" evidence="1">
    <location>
        <begin position="1162"/>
        <end position="1171"/>
    </location>
</feature>
<protein>
    <recommendedName>
        <fullName evidence="6">Calponin-homology (CH) domain-containing protein</fullName>
    </recommendedName>
</protein>
<feature type="region of interest" description="Disordered" evidence="1">
    <location>
        <begin position="1533"/>
        <end position="1554"/>
    </location>
</feature>
<organism evidence="4 5">
    <name type="scientific">[Myrmecia] bisecta</name>
    <dbReference type="NCBI Taxonomy" id="41462"/>
    <lineage>
        <taxon>Eukaryota</taxon>
        <taxon>Viridiplantae</taxon>
        <taxon>Chlorophyta</taxon>
        <taxon>core chlorophytes</taxon>
        <taxon>Trebouxiophyceae</taxon>
        <taxon>Trebouxiales</taxon>
        <taxon>Trebouxiaceae</taxon>
        <taxon>Myrmecia</taxon>
    </lineage>
</organism>
<dbReference type="Pfam" id="PF22946">
    <property type="entry name" value="SPEF2_D5"/>
    <property type="match status" value="1"/>
</dbReference>
<sequence>MAGLLRQWLHDDVGLKGSLSNIEQTFSSGYALGELLHKCNMQPDFDKFDARGNAQASFTNYSLLQPTFAKLGIPFTSRTANALLREERGVAAQLLYRVKTAVEAAAADVGAKKGAPRSTRLASTFGVSTTPSRGMVESQTFKSSRQGLELKAQQAYRDELKASQGKQSTVLERMRLQRFTNEGARQAADVAQYTEDKQLAEQAEKAALREGLLGQMSASAKASRDRTQKLADAHAATMARKAQLDKQDLKVELTLDALRKQRGREKVVQASTEVAKGIDAFESNLRRLASSNDGEADDFALPSGTTPLEHLQKLRASAPAAADLLRGSEGYQTTIKARRKEDVMARKEREARRRKAVVEQLQQQQESERAAGMDLTLAALVREGKQEAALAESIGQLRAEAAVMRANRELREQQYAQQREAEWEESLRREAEMHRRLKGEHDAATADEMARWREAQHAQRLAKAQRHQELAAEVAWQMVGVAEKAAEYREQADLGKVPRPVWRQWATMFVAGAPELTLQRPASDLAKEASAAADITPLDKATLKDYVAWSGDWQLSSSDNTAVAGANPALVAVVTDLAAIANAEPAPKTAAAALKYPLMLSVVGAPFSGKSTTARKLAEQHCLKVLEPNALIQSAIAESNAYIPPTPAPQEEAASQPSAAPAANPTESTPEDGLAGADATVAPAQPTAGEGADAAEAAASVAAVEEPERVILGRSAKAALQAGGQVPDDVLARLVVLAIAEVRNMAPEVAPADKAGAGKKGTKAKAKGKPSEEEAPKSPQGFVLDGYPRSAGQAQLLEKALTGLDLAREQAIRDSASVLAPPPPEVLANLDRPLTSGLDSVLVLSVSEEAGSVKRALGRRVDPMTGHAYHLDFDPPPANDPGLTERLKMADEDALNAAQIQARLAAHAVEAAPLQAWLARFQSLCKPVSADGAIDEVAAQASAVAAAITQAKKAGAIQQATADAAQQAAAAAETARARAADARTAAETAAKELLAAKRAEIEAAALLNANAKDADPAATEILKAAAAEKCAAQLKLGRAAAAEAAASAEAASKAAAEAGAAAGRMQENASTASLEASAEAMATATAAADQAKQAGEAAAKAAQRACEARDNATAAVNTAEQKAAEAVLPLAPTGKGGKAAAPAVDLSFTPANEGASGHSQQPPGPLQPLPLPSSLGALLHRQWQAVEATYMEGLSPLFAALRAEHAALPQYFTDVRAAFLAHMRRPAPDKQTLVDKFQQAFGNIDADLRGAPETKAELLLRCNELRDALWELCDARLQANEHQAAKIRDDSYVRDHTRATATSLSAMVQLEVDRFNATCALLATVARARYGLPAIPFPATAALDVLAAEPAEPIRAKFDKKTAMVFPDWVAGCEKTLPKLAQALKFSLAATAVVEEELGRLKGDEPSKDAKGGKAAAKPRKDAKAESGGEEGAREDPRAVEATAVSIVEGCRREVDLLKARMQLLAERAMAHVTLMEEIAGKANARIAEWLKQRYHGECSAVSALHKVASEAAFRGKPLLAKLHIEGGDLIVDEEPEPAPLHQPSNPNPPGSPQSWKVAQLGALADAFAAIAPGGYPAVADAAEVLVRLANQNSGPGLPEGWKDAPLVEAKGRCMDWMRLLLHLCVDRDPSAGVAKAVAAITGSADCKAQVNTAQLARIACQALPDERQGAVTADAIQPVLAHAFAARCGAASEDANTGPALGIDKLESFEASRQLLQEIAYAYKLHDVYTATRV</sequence>
<dbReference type="Pfam" id="PF06294">
    <property type="entry name" value="CH_2"/>
    <property type="match status" value="1"/>
</dbReference>
<dbReference type="PROSITE" id="PS00113">
    <property type="entry name" value="ADENYLATE_KINASE"/>
    <property type="match status" value="1"/>
</dbReference>
<dbReference type="Proteomes" id="UP001489004">
    <property type="component" value="Unassembled WGS sequence"/>
</dbReference>
<feature type="region of interest" description="Disordered" evidence="1">
    <location>
        <begin position="1148"/>
        <end position="1172"/>
    </location>
</feature>
<feature type="compositionally biased region" description="Basic and acidic residues" evidence="1">
    <location>
        <begin position="1403"/>
        <end position="1412"/>
    </location>
</feature>
<evidence type="ECO:0000256" key="1">
    <source>
        <dbReference type="SAM" id="MobiDB-lite"/>
    </source>
</evidence>
<dbReference type="PANTHER" id="PTHR14919">
    <property type="entry name" value="KPL2-RELATED"/>
    <property type="match status" value="1"/>
</dbReference>
<dbReference type="InterPro" id="IPR052634">
    <property type="entry name" value="Sperm_flagellar-bone_growth"/>
</dbReference>
<evidence type="ECO:0000313" key="5">
    <source>
        <dbReference type="Proteomes" id="UP001489004"/>
    </source>
</evidence>
<dbReference type="Gene3D" id="3.40.50.300">
    <property type="entry name" value="P-loop containing nucleotide triphosphate hydrolases"/>
    <property type="match status" value="1"/>
</dbReference>
<dbReference type="InterPro" id="IPR027417">
    <property type="entry name" value="P-loop_NTPase"/>
</dbReference>
<accession>A0AAW1QSF8</accession>
<keyword evidence="5" id="KW-1185">Reference proteome</keyword>
<proteinExistence type="predicted"/>
<feature type="region of interest" description="Disordered" evidence="1">
    <location>
        <begin position="642"/>
        <end position="677"/>
    </location>
</feature>
<feature type="compositionally biased region" description="Basic and acidic residues" evidence="1">
    <location>
        <begin position="1419"/>
        <end position="1439"/>
    </location>
</feature>
<reference evidence="4 5" key="1">
    <citation type="journal article" date="2024" name="Nat. Commun.">
        <title>Phylogenomics reveals the evolutionary origins of lichenization in chlorophyte algae.</title>
        <authorList>
            <person name="Puginier C."/>
            <person name="Libourel C."/>
            <person name="Otte J."/>
            <person name="Skaloud P."/>
            <person name="Haon M."/>
            <person name="Grisel S."/>
            <person name="Petersen M."/>
            <person name="Berrin J.G."/>
            <person name="Delaux P.M."/>
            <person name="Dal Grande F."/>
            <person name="Keller J."/>
        </authorList>
    </citation>
    <scope>NUCLEOTIDE SEQUENCE [LARGE SCALE GENOMIC DNA]</scope>
    <source>
        <strain evidence="4 5">SAG 2043</strain>
    </source>
</reference>
<feature type="compositionally biased region" description="Low complexity" evidence="1">
    <location>
        <begin position="649"/>
        <end position="666"/>
    </location>
</feature>
<dbReference type="GO" id="GO:0005737">
    <property type="term" value="C:cytoplasm"/>
    <property type="evidence" value="ECO:0007669"/>
    <property type="project" value="UniProtKB-ARBA"/>
</dbReference>
<dbReference type="PANTHER" id="PTHR14919:SF0">
    <property type="entry name" value="SPERM FLAGELLAR PROTEIN 2"/>
    <property type="match status" value="1"/>
</dbReference>
<evidence type="ECO:0000259" key="2">
    <source>
        <dbReference type="Pfam" id="PF06294"/>
    </source>
</evidence>
<feature type="compositionally biased region" description="Pro residues" evidence="1">
    <location>
        <begin position="1538"/>
        <end position="1552"/>
    </location>
</feature>
<evidence type="ECO:0008006" key="6">
    <source>
        <dbReference type="Google" id="ProtNLM"/>
    </source>
</evidence>
<comment type="caution">
    <text evidence="4">The sequence shown here is derived from an EMBL/GenBank/DDBJ whole genome shotgun (WGS) entry which is preliminary data.</text>
</comment>